<dbReference type="Pfam" id="PF02747">
    <property type="entry name" value="PCNA_C"/>
    <property type="match status" value="1"/>
</dbReference>
<dbReference type="OMA" id="EMKLINM"/>
<comment type="similarity">
    <text evidence="1 4">Belongs to the PCNA family.</text>
</comment>
<evidence type="ECO:0000256" key="1">
    <source>
        <dbReference type="ARBA" id="ARBA00010462"/>
    </source>
</evidence>
<name>J9DAU4_EDHAE</name>
<keyword evidence="3" id="KW-0539">Nucleus</keyword>
<evidence type="ECO:0000313" key="7">
    <source>
        <dbReference type="EMBL" id="EJW04886.1"/>
    </source>
</evidence>
<dbReference type="AlphaFoldDB" id="J9DAU4"/>
<keyword evidence="2 4" id="KW-0238">DNA-binding</keyword>
<comment type="subcellular location">
    <subcellularLocation>
        <location evidence="3">Nucleus</location>
    </subcellularLocation>
</comment>
<proteinExistence type="inferred from homology"/>
<dbReference type="PRINTS" id="PR00339">
    <property type="entry name" value="PCNACYCLIN"/>
</dbReference>
<dbReference type="InterPro" id="IPR022648">
    <property type="entry name" value="Pr_cel_nuc_antig_N"/>
</dbReference>
<sequence length="272" mass="30918">MFEAEIVVQDKASKKKESSDVSKSTSDTVLLLKQILEAISDLVDECEILAGETGLSMQVMDTMHAAIVEVFISKDVFDRYRCDRPTRMGIKIKDCLKFLRSLKLDSNYKFRLVAHENGNKLTMGHECTDYDLDFDLVLFDFTKDKFEIPPQEFQVEVLMPTKSFLIVPRIVGAFEDYISLEAHNKVFSVRQESDRGTTCLSIKESDTITMKIDDDVKQEIAMKYVNSIAKAANLSETVKVCMGSNSPVFFDFTLDESGYMRFFIAPRVAPED</sequence>
<dbReference type="PANTHER" id="PTHR11352">
    <property type="entry name" value="PROLIFERATING CELL NUCLEAR ANTIGEN"/>
    <property type="match status" value="1"/>
</dbReference>
<dbReference type="CDD" id="cd00577">
    <property type="entry name" value="PCNA"/>
    <property type="match status" value="1"/>
</dbReference>
<feature type="domain" description="Proliferating cell nuclear antigen PCNA N-terminal" evidence="5">
    <location>
        <begin position="31"/>
        <end position="137"/>
    </location>
</feature>
<dbReference type="GO" id="GO:0003677">
    <property type="term" value="F:DNA binding"/>
    <property type="evidence" value="ECO:0007669"/>
    <property type="project" value="UniProtKB-KW"/>
</dbReference>
<dbReference type="VEuPathDB" id="MicrosporidiaDB:EDEG_00106"/>
<dbReference type="GO" id="GO:0005634">
    <property type="term" value="C:nucleus"/>
    <property type="evidence" value="ECO:0007669"/>
    <property type="project" value="UniProtKB-SubCell"/>
</dbReference>
<gene>
    <name evidence="7" type="ORF">EDEG_00106</name>
</gene>
<comment type="caution">
    <text evidence="7">The sequence shown here is derived from an EMBL/GenBank/DDBJ whole genome shotgun (WGS) entry which is preliminary data.</text>
</comment>
<dbReference type="Proteomes" id="UP000003163">
    <property type="component" value="Unassembled WGS sequence"/>
</dbReference>
<dbReference type="HOGENOM" id="CLU_043978_3_0_1"/>
<evidence type="ECO:0000256" key="2">
    <source>
        <dbReference type="ARBA" id="ARBA00023125"/>
    </source>
</evidence>
<feature type="domain" description="Proliferating cell nuclear antigen PCNA C-terminal" evidence="6">
    <location>
        <begin position="148"/>
        <end position="266"/>
    </location>
</feature>
<keyword evidence="4" id="KW-0235">DNA replication</keyword>
<reference evidence="8" key="2">
    <citation type="submission" date="2015-07" db="EMBL/GenBank/DDBJ databases">
        <title>Contrasting host-pathogen interactions and genome evolution in two generalist and specialist microsporidian pathogens of mosquitoes.</title>
        <authorList>
            <consortium name="The Broad Institute Genomics Platform"/>
            <consortium name="The Broad Institute Genome Sequencing Center for Infectious Disease"/>
            <person name="Cuomo C.A."/>
            <person name="Sanscrainte N.D."/>
            <person name="Goldberg J.M."/>
            <person name="Heiman D."/>
            <person name="Young S."/>
            <person name="Zeng Q."/>
            <person name="Becnel J.J."/>
            <person name="Birren B.W."/>
        </authorList>
    </citation>
    <scope>NUCLEOTIDE SEQUENCE [LARGE SCALE GENOMIC DNA]</scope>
    <source>
        <strain evidence="8">USNM 41457</strain>
    </source>
</reference>
<dbReference type="InParanoid" id="J9DAU4"/>
<evidence type="ECO:0000259" key="5">
    <source>
        <dbReference type="Pfam" id="PF00705"/>
    </source>
</evidence>
<dbReference type="InterPro" id="IPR046938">
    <property type="entry name" value="DNA_clamp_sf"/>
</dbReference>
<dbReference type="NCBIfam" id="TIGR00590">
    <property type="entry name" value="pcna"/>
    <property type="match status" value="1"/>
</dbReference>
<organism evidence="7 8">
    <name type="scientific">Edhazardia aedis (strain USNM 41457)</name>
    <name type="common">Microsporidian parasite</name>
    <dbReference type="NCBI Taxonomy" id="1003232"/>
    <lineage>
        <taxon>Eukaryota</taxon>
        <taxon>Fungi</taxon>
        <taxon>Fungi incertae sedis</taxon>
        <taxon>Microsporidia</taxon>
        <taxon>Edhazardia</taxon>
    </lineage>
</organism>
<evidence type="ECO:0000256" key="4">
    <source>
        <dbReference type="RuleBase" id="RU003671"/>
    </source>
</evidence>
<dbReference type="SUPFAM" id="SSF55979">
    <property type="entry name" value="DNA clamp"/>
    <property type="match status" value="2"/>
</dbReference>
<dbReference type="PANTHER" id="PTHR11352:SF0">
    <property type="entry name" value="PROLIFERATING CELL NUCLEAR ANTIGEN"/>
    <property type="match status" value="1"/>
</dbReference>
<dbReference type="Gene3D" id="3.70.10.10">
    <property type="match status" value="1"/>
</dbReference>
<dbReference type="GO" id="GO:0006272">
    <property type="term" value="P:leading strand elongation"/>
    <property type="evidence" value="ECO:0007669"/>
    <property type="project" value="TreeGrafter"/>
</dbReference>
<evidence type="ECO:0000259" key="6">
    <source>
        <dbReference type="Pfam" id="PF02747"/>
    </source>
</evidence>
<dbReference type="InterPro" id="IPR022649">
    <property type="entry name" value="Pr_cel_nuc_antig_C"/>
</dbReference>
<comment type="function">
    <text evidence="3">This protein is an auxiliary protein of DNA polymerase delta and is involved in the control of eukaryotic DNA replication by increasing the polymerase's processivity during elongation of the leading strand.</text>
</comment>
<evidence type="ECO:0000313" key="8">
    <source>
        <dbReference type="Proteomes" id="UP000003163"/>
    </source>
</evidence>
<dbReference type="GO" id="GO:0006275">
    <property type="term" value="P:regulation of DNA replication"/>
    <property type="evidence" value="ECO:0007669"/>
    <property type="project" value="InterPro"/>
</dbReference>
<dbReference type="GO" id="GO:0030337">
    <property type="term" value="F:DNA polymerase processivity factor activity"/>
    <property type="evidence" value="ECO:0007669"/>
    <property type="project" value="InterPro"/>
</dbReference>
<evidence type="ECO:0000256" key="3">
    <source>
        <dbReference type="RuleBase" id="RU000641"/>
    </source>
</evidence>
<dbReference type="InterPro" id="IPR000730">
    <property type="entry name" value="Pr_cel_nuc_antig"/>
</dbReference>
<dbReference type="OrthoDB" id="534348at2759"/>
<dbReference type="STRING" id="1003232.J9DAU4"/>
<keyword evidence="8" id="KW-1185">Reference proteome</keyword>
<dbReference type="Pfam" id="PF00705">
    <property type="entry name" value="PCNA_N"/>
    <property type="match status" value="1"/>
</dbReference>
<accession>J9DAU4</accession>
<dbReference type="EMBL" id="AFBI03000001">
    <property type="protein sequence ID" value="EJW04886.1"/>
    <property type="molecule type" value="Genomic_DNA"/>
</dbReference>
<protein>
    <recommendedName>
        <fullName evidence="3">DNA sliding clamp PCNA</fullName>
    </recommendedName>
</protein>
<dbReference type="FunCoup" id="J9DAU4">
    <property type="interactions" value="301"/>
</dbReference>
<reference evidence="7 8" key="1">
    <citation type="submission" date="2011-08" db="EMBL/GenBank/DDBJ databases">
        <authorList>
            <person name="Liu Z.J."/>
            <person name="Shi F.L."/>
            <person name="Lu J.Q."/>
            <person name="Li M."/>
            <person name="Wang Z.L."/>
        </authorList>
    </citation>
    <scope>NUCLEOTIDE SEQUENCE [LARGE SCALE GENOMIC DNA]</scope>
    <source>
        <strain evidence="7 8">USNM 41457</strain>
    </source>
</reference>